<accession>A0A7X4LJT9</accession>
<reference evidence="2 3" key="1">
    <citation type="submission" date="2019-10" db="EMBL/GenBank/DDBJ databases">
        <title>Vibrio sp. nov. isolated from a shrimp pond.</title>
        <authorList>
            <person name="Gomez-Gil B."/>
            <person name="Enciso-Ibarra J."/>
            <person name="Enciso-Ibarra K."/>
            <person name="Bolan-Mejia C."/>
        </authorList>
    </citation>
    <scope>NUCLEOTIDE SEQUENCE [LARGE SCALE GENOMIC DNA]</scope>
    <source>
        <strain evidence="2 3">CAIM 722</strain>
    </source>
</reference>
<gene>
    <name evidence="2" type="ORF">F9817_08535</name>
</gene>
<proteinExistence type="predicted"/>
<organism evidence="2 3">
    <name type="scientific">Vibrio eleionomae</name>
    <dbReference type="NCBI Taxonomy" id="2653505"/>
    <lineage>
        <taxon>Bacteria</taxon>
        <taxon>Pseudomonadati</taxon>
        <taxon>Pseudomonadota</taxon>
        <taxon>Gammaproteobacteria</taxon>
        <taxon>Vibrionales</taxon>
        <taxon>Vibrionaceae</taxon>
        <taxon>Vibrio</taxon>
    </lineage>
</organism>
<dbReference type="EMBL" id="WEKT01000011">
    <property type="protein sequence ID" value="MZI93242.1"/>
    <property type="molecule type" value="Genomic_DNA"/>
</dbReference>
<evidence type="ECO:0000313" key="2">
    <source>
        <dbReference type="EMBL" id="MZI93242.1"/>
    </source>
</evidence>
<keyword evidence="1" id="KW-1133">Transmembrane helix</keyword>
<keyword evidence="1" id="KW-0812">Transmembrane</keyword>
<comment type="caution">
    <text evidence="2">The sequence shown here is derived from an EMBL/GenBank/DDBJ whole genome shotgun (WGS) entry which is preliminary data.</text>
</comment>
<evidence type="ECO:0000256" key="1">
    <source>
        <dbReference type="SAM" id="Phobius"/>
    </source>
</evidence>
<sequence>MKTFKKAGLFVAKKAGVVGAGISALTASTMTFAEADANITSAVTAGSDNVTAVVAGVIAVTALGFGLSMIVSWLRK</sequence>
<protein>
    <submittedName>
        <fullName evidence="2">Uncharacterized protein</fullName>
    </submittedName>
</protein>
<dbReference type="AlphaFoldDB" id="A0A7X4LJT9"/>
<dbReference type="RefSeq" id="WP_161154542.1">
    <property type="nucleotide sequence ID" value="NZ_WEKT01000011.1"/>
</dbReference>
<evidence type="ECO:0000313" key="3">
    <source>
        <dbReference type="Proteomes" id="UP000462621"/>
    </source>
</evidence>
<keyword evidence="3" id="KW-1185">Reference proteome</keyword>
<dbReference type="Proteomes" id="UP000462621">
    <property type="component" value="Unassembled WGS sequence"/>
</dbReference>
<feature type="transmembrane region" description="Helical" evidence="1">
    <location>
        <begin position="51"/>
        <end position="74"/>
    </location>
</feature>
<name>A0A7X4LJT9_9VIBR</name>
<keyword evidence="1" id="KW-0472">Membrane</keyword>